<proteinExistence type="predicted"/>
<evidence type="ECO:0000313" key="1">
    <source>
        <dbReference type="EMBL" id="CDW32610.1"/>
    </source>
</evidence>
<feature type="non-terminal residue" evidence="1">
    <location>
        <position position="1"/>
    </location>
</feature>
<accession>A0A0K2U3G7</accession>
<dbReference type="EMBL" id="HACA01015249">
    <property type="protein sequence ID" value="CDW32610.1"/>
    <property type="molecule type" value="Transcribed_RNA"/>
</dbReference>
<sequence>FKFDVAKCWNHLWVLEWQCWASTIEIKYIQTIVKQNLVLSVKICESKSNKHGVIEP</sequence>
<protein>
    <submittedName>
        <fullName evidence="1">Uncharacterized protein</fullName>
    </submittedName>
</protein>
<organism evidence="1">
    <name type="scientific">Lepeophtheirus salmonis</name>
    <name type="common">Salmon louse</name>
    <name type="synonym">Caligus salmonis</name>
    <dbReference type="NCBI Taxonomy" id="72036"/>
    <lineage>
        <taxon>Eukaryota</taxon>
        <taxon>Metazoa</taxon>
        <taxon>Ecdysozoa</taxon>
        <taxon>Arthropoda</taxon>
        <taxon>Crustacea</taxon>
        <taxon>Multicrustacea</taxon>
        <taxon>Hexanauplia</taxon>
        <taxon>Copepoda</taxon>
        <taxon>Siphonostomatoida</taxon>
        <taxon>Caligidae</taxon>
        <taxon>Lepeophtheirus</taxon>
    </lineage>
</organism>
<name>A0A0K2U3G7_LEPSM</name>
<reference evidence="1" key="1">
    <citation type="submission" date="2014-05" db="EMBL/GenBank/DDBJ databases">
        <authorList>
            <person name="Chronopoulou M."/>
        </authorList>
    </citation>
    <scope>NUCLEOTIDE SEQUENCE</scope>
    <source>
        <tissue evidence="1">Whole organism</tissue>
    </source>
</reference>
<dbReference type="AlphaFoldDB" id="A0A0K2U3G7"/>